<feature type="chain" id="PRO_5046753130" description="YtkA-like domain-containing protein" evidence="1">
    <location>
        <begin position="26"/>
        <end position="127"/>
    </location>
</feature>
<gene>
    <name evidence="2" type="ORF">ACFPOF_25535</name>
</gene>
<dbReference type="InterPro" id="IPR013783">
    <property type="entry name" value="Ig-like_fold"/>
</dbReference>
<sequence length="127" mass="13802">MRKKCALLLIALALTIGLMSGCASGGKPQKLKFEEVDLSSDPASPLVGKNAKLTVHVNNSQYAKQEAEVQLQINSNDTLPQLIDATPEGETYVASYAFPQAGTYHITVHMSYEDEHYAYAKSLEVGK</sequence>
<evidence type="ECO:0000313" key="3">
    <source>
        <dbReference type="Proteomes" id="UP001596113"/>
    </source>
</evidence>
<comment type="caution">
    <text evidence="2">The sequence shown here is derived from an EMBL/GenBank/DDBJ whole genome shotgun (WGS) entry which is preliminary data.</text>
</comment>
<organism evidence="2 3">
    <name type="scientific">Cohnella soli</name>
    <dbReference type="NCBI Taxonomy" id="425005"/>
    <lineage>
        <taxon>Bacteria</taxon>
        <taxon>Bacillati</taxon>
        <taxon>Bacillota</taxon>
        <taxon>Bacilli</taxon>
        <taxon>Bacillales</taxon>
        <taxon>Paenibacillaceae</taxon>
        <taxon>Cohnella</taxon>
    </lineage>
</organism>
<reference evidence="3" key="1">
    <citation type="journal article" date="2019" name="Int. J. Syst. Evol. Microbiol.">
        <title>The Global Catalogue of Microorganisms (GCM) 10K type strain sequencing project: providing services to taxonomists for standard genome sequencing and annotation.</title>
        <authorList>
            <consortium name="The Broad Institute Genomics Platform"/>
            <consortium name="The Broad Institute Genome Sequencing Center for Infectious Disease"/>
            <person name="Wu L."/>
            <person name="Ma J."/>
        </authorList>
    </citation>
    <scope>NUCLEOTIDE SEQUENCE [LARGE SCALE GENOMIC DNA]</scope>
    <source>
        <strain evidence="3">CGMCC 1.18575</strain>
    </source>
</reference>
<dbReference type="PROSITE" id="PS51257">
    <property type="entry name" value="PROKAR_LIPOPROTEIN"/>
    <property type="match status" value="1"/>
</dbReference>
<evidence type="ECO:0000256" key="1">
    <source>
        <dbReference type="SAM" id="SignalP"/>
    </source>
</evidence>
<feature type="signal peptide" evidence="1">
    <location>
        <begin position="1"/>
        <end position="25"/>
    </location>
</feature>
<accession>A0ABW0HZZ9</accession>
<protein>
    <recommendedName>
        <fullName evidence="4">YtkA-like domain-containing protein</fullName>
    </recommendedName>
</protein>
<dbReference type="RefSeq" id="WP_378138018.1">
    <property type="nucleotide sequence ID" value="NZ_JBHSMI010000052.1"/>
</dbReference>
<name>A0ABW0HZZ9_9BACL</name>
<evidence type="ECO:0008006" key="4">
    <source>
        <dbReference type="Google" id="ProtNLM"/>
    </source>
</evidence>
<proteinExistence type="predicted"/>
<evidence type="ECO:0000313" key="2">
    <source>
        <dbReference type="EMBL" id="MFC5406118.1"/>
    </source>
</evidence>
<dbReference type="Proteomes" id="UP001596113">
    <property type="component" value="Unassembled WGS sequence"/>
</dbReference>
<keyword evidence="3" id="KW-1185">Reference proteome</keyword>
<dbReference type="Gene3D" id="2.60.40.10">
    <property type="entry name" value="Immunoglobulins"/>
    <property type="match status" value="1"/>
</dbReference>
<keyword evidence="1" id="KW-0732">Signal</keyword>
<dbReference type="EMBL" id="JBHSMI010000052">
    <property type="protein sequence ID" value="MFC5406118.1"/>
    <property type="molecule type" value="Genomic_DNA"/>
</dbReference>